<dbReference type="FunFam" id="2.60.40.1180:FF:000017">
    <property type="entry name" value="Alpha-galactosidase A"/>
    <property type="match status" value="1"/>
</dbReference>
<dbReference type="SUPFAM" id="SSF51011">
    <property type="entry name" value="Glycosyl hydrolase domain"/>
    <property type="match status" value="1"/>
</dbReference>
<dbReference type="InterPro" id="IPR000111">
    <property type="entry name" value="Glyco_hydro_27/36_CS"/>
</dbReference>
<comment type="function">
    <text evidence="14">Catalyzes the hydrolysis of glycosphingolipids and participates in their degradation in the lysosome.</text>
</comment>
<sequence>MSKMLLLLVLLSLLSPAAEALDNGLALKPTMGWLHWERFMCNTDCDTDPDNCISERLYMQMADMMVKDGWKEAGYEYVCIDDCWPSHQRDAQGRLQADPKRFPGGIKKLADYVHSKGLKLGIYADVGDKTCAGYPGSLGYYETDAQTFADWDVDLLKFDGCNLKWTLIGDGYIKMSNALNKTGRSILYSCEWPLYEWDFQKPNYTAIRETCNHWRNFADVFDSWDSIKSILDWTASHQDIIVPSAGPGGWNDPDMLVIGNFGLSHDQQESQMALWAIMAAPLLMSNDLRDICPRSKKLLQNRQIIEISQDPLGKQGYRSAKGNSFEVWERPLSKNRLAVAVLNLQEIGGPRGFAISGIPGWKICDPQCNVTLILPQYKEMGVQTKDSKLILKVNPSGTALMTVTPISHNFGKLYWKHTN</sequence>
<keyword evidence="10" id="KW-0458">Lysosome</keyword>
<dbReference type="OrthoDB" id="5795902at2759"/>
<dbReference type="STRING" id="33528.ENSGAFP00000002248"/>
<dbReference type="Gene3D" id="3.20.20.70">
    <property type="entry name" value="Aldolase class I"/>
    <property type="match status" value="1"/>
</dbReference>
<dbReference type="GO" id="GO:0016020">
    <property type="term" value="C:membrane"/>
    <property type="evidence" value="ECO:0007669"/>
    <property type="project" value="GOC"/>
</dbReference>
<comment type="catalytic activity">
    <reaction evidence="1">
        <text>Hydrolysis of terminal, non-reducing alpha-D-galactose residues in alpha-D-galactosides, including galactose oligosaccharides, galactomannans and galactolipids.</text>
        <dbReference type="EC" id="3.2.1.22"/>
    </reaction>
</comment>
<dbReference type="CDD" id="cd14792">
    <property type="entry name" value="GH27"/>
    <property type="match status" value="1"/>
</dbReference>
<keyword evidence="5 16" id="KW-0732">Signal</keyword>
<keyword evidence="9" id="KW-0325">Glycoprotein</keyword>
<evidence type="ECO:0000256" key="16">
    <source>
        <dbReference type="SAM" id="SignalP"/>
    </source>
</evidence>
<evidence type="ECO:0000256" key="8">
    <source>
        <dbReference type="ARBA" id="ARBA00023157"/>
    </source>
</evidence>
<evidence type="ECO:0000256" key="2">
    <source>
        <dbReference type="ARBA" id="ARBA00004371"/>
    </source>
</evidence>
<keyword evidence="8 15" id="KW-1015">Disulfide bond</keyword>
<dbReference type="InterPro" id="IPR002241">
    <property type="entry name" value="Glyco_hydro_27"/>
</dbReference>
<dbReference type="Pfam" id="PF17450">
    <property type="entry name" value="Melibiase_2_C"/>
    <property type="match status" value="1"/>
</dbReference>
<dbReference type="InterPro" id="IPR017853">
    <property type="entry name" value="GH"/>
</dbReference>
<dbReference type="PROSITE" id="PS00512">
    <property type="entry name" value="ALPHA_GALACTOSIDASE"/>
    <property type="match status" value="1"/>
</dbReference>
<evidence type="ECO:0000256" key="13">
    <source>
        <dbReference type="ARBA" id="ARBA00051382"/>
    </source>
</evidence>
<comment type="catalytic activity">
    <reaction evidence="12">
        <text>a globoside Gb3Cer + H2O = a beta-D-galactosyl-(1-&gt;4)-beta-D-glucosyl-(1&lt;-&gt;1)-ceramide + D-galactose</text>
        <dbReference type="Rhea" id="RHEA:48020"/>
        <dbReference type="ChEBI" id="CHEBI:4139"/>
        <dbReference type="ChEBI" id="CHEBI:15377"/>
        <dbReference type="ChEBI" id="CHEBI:79208"/>
        <dbReference type="ChEBI" id="CHEBI:88154"/>
    </reaction>
    <physiologicalReaction direction="left-to-right" evidence="12">
        <dbReference type="Rhea" id="RHEA:48021"/>
    </physiologicalReaction>
</comment>
<evidence type="ECO:0000256" key="12">
    <source>
        <dbReference type="ARBA" id="ARBA00051267"/>
    </source>
</evidence>
<reference evidence="18 19" key="1">
    <citation type="journal article" date="2018" name="G3 (Bethesda)">
        <title>A High-Quality Reference Genome for the Invasive Mosquitofish Gambusia affinis Using a Chicago Library.</title>
        <authorList>
            <person name="Hoffberg S.L."/>
            <person name="Troendle N.J."/>
            <person name="Glenn T.C."/>
            <person name="Mahmud O."/>
            <person name="Louha S."/>
            <person name="Chalopin D."/>
            <person name="Bennetzen J.L."/>
            <person name="Mauricio R."/>
        </authorList>
    </citation>
    <scope>NUCLEOTIDE SEQUENCE [LARGE SCALE GENOMIC DNA]</scope>
    <source>
        <strain evidence="18">NE01/NJP1002.9</strain>
        <tissue evidence="18">Muscle</tissue>
    </source>
</reference>
<dbReference type="InterPro" id="IPR013780">
    <property type="entry name" value="Glyco_hydro_b"/>
</dbReference>
<evidence type="ECO:0000313" key="18">
    <source>
        <dbReference type="EMBL" id="PWA18589.1"/>
    </source>
</evidence>
<protein>
    <recommendedName>
        <fullName evidence="15">Alpha-galactosidase</fullName>
        <ecNumber evidence="15">3.2.1.-</ecNumber>
    </recommendedName>
</protein>
<evidence type="ECO:0000256" key="6">
    <source>
        <dbReference type="ARBA" id="ARBA00022801"/>
    </source>
</evidence>
<evidence type="ECO:0000256" key="3">
    <source>
        <dbReference type="ARBA" id="ARBA00009743"/>
    </source>
</evidence>
<feature type="signal peptide" evidence="16">
    <location>
        <begin position="1"/>
        <end position="20"/>
    </location>
</feature>
<dbReference type="SUPFAM" id="SSF51445">
    <property type="entry name" value="(Trans)glycosidases"/>
    <property type="match status" value="1"/>
</dbReference>
<accession>A0A315V728</accession>
<keyword evidence="6 15" id="KW-0378">Hydrolase</keyword>
<comment type="subunit">
    <text evidence="4 15">Homodimer.</text>
</comment>
<evidence type="ECO:0000256" key="9">
    <source>
        <dbReference type="ARBA" id="ARBA00023180"/>
    </source>
</evidence>
<feature type="chain" id="PRO_5016462014" description="Alpha-galactosidase" evidence="16">
    <location>
        <begin position="21"/>
        <end position="419"/>
    </location>
</feature>
<dbReference type="GO" id="GO:0046479">
    <property type="term" value="P:glycosphingolipid catabolic process"/>
    <property type="evidence" value="ECO:0007669"/>
    <property type="project" value="UniProtKB-ARBA"/>
</dbReference>
<keyword evidence="11 15" id="KW-0326">Glycosidase</keyword>
<dbReference type="Gene3D" id="2.60.40.1180">
    <property type="entry name" value="Golgi alpha-mannosidase II"/>
    <property type="match status" value="1"/>
</dbReference>
<comment type="catalytic activity">
    <reaction evidence="13">
        <text>a globoside Gb3Cer (d18:1(4E)) + H2O = a beta-D-Gal-(1-&gt;4)-beta-D-Glc-(1&lt;-&gt;1)-Cer(d18:1(4E)) + D-galactose</text>
        <dbReference type="Rhea" id="RHEA:21112"/>
        <dbReference type="ChEBI" id="CHEBI:4139"/>
        <dbReference type="ChEBI" id="CHEBI:15377"/>
        <dbReference type="ChEBI" id="CHEBI:17950"/>
        <dbReference type="ChEBI" id="CHEBI:18313"/>
    </reaction>
    <physiologicalReaction direction="left-to-right" evidence="13">
        <dbReference type="Rhea" id="RHEA:21113"/>
    </physiologicalReaction>
</comment>
<organism evidence="18 19">
    <name type="scientific">Gambusia affinis</name>
    <name type="common">Western mosquitofish</name>
    <name type="synonym">Heterandria affinis</name>
    <dbReference type="NCBI Taxonomy" id="33528"/>
    <lineage>
        <taxon>Eukaryota</taxon>
        <taxon>Metazoa</taxon>
        <taxon>Chordata</taxon>
        <taxon>Craniata</taxon>
        <taxon>Vertebrata</taxon>
        <taxon>Euteleostomi</taxon>
        <taxon>Actinopterygii</taxon>
        <taxon>Neopterygii</taxon>
        <taxon>Teleostei</taxon>
        <taxon>Neoteleostei</taxon>
        <taxon>Acanthomorphata</taxon>
        <taxon>Ovalentaria</taxon>
        <taxon>Atherinomorphae</taxon>
        <taxon>Cyprinodontiformes</taxon>
        <taxon>Poeciliidae</taxon>
        <taxon>Poeciliinae</taxon>
        <taxon>Gambusia</taxon>
    </lineage>
</organism>
<proteinExistence type="inferred from homology"/>
<dbReference type="GO" id="GO:0004557">
    <property type="term" value="F:alpha-galactosidase activity"/>
    <property type="evidence" value="ECO:0007669"/>
    <property type="project" value="UniProtKB-EC"/>
</dbReference>
<evidence type="ECO:0000256" key="7">
    <source>
        <dbReference type="ARBA" id="ARBA00023098"/>
    </source>
</evidence>
<dbReference type="AlphaFoldDB" id="A0A315V728"/>
<dbReference type="PANTHER" id="PTHR11452">
    <property type="entry name" value="ALPHA-GALACTOSIDASE/ALPHA-N-ACETYLGALACTOSAMINIDASE"/>
    <property type="match status" value="1"/>
</dbReference>
<dbReference type="OMA" id="MTPTMGW"/>
<evidence type="ECO:0000256" key="11">
    <source>
        <dbReference type="ARBA" id="ARBA00023295"/>
    </source>
</evidence>
<dbReference type="PRINTS" id="PR00740">
    <property type="entry name" value="GLHYDRLASE27"/>
</dbReference>
<keyword evidence="19" id="KW-1185">Reference proteome</keyword>
<dbReference type="PANTHER" id="PTHR11452:SF14">
    <property type="entry name" value="ALPHA-GALACTOSIDASE A"/>
    <property type="match status" value="1"/>
</dbReference>
<dbReference type="GO" id="GO:0009311">
    <property type="term" value="P:oligosaccharide metabolic process"/>
    <property type="evidence" value="ECO:0007669"/>
    <property type="project" value="TreeGrafter"/>
</dbReference>
<dbReference type="GO" id="GO:0016139">
    <property type="term" value="P:glycoside catabolic process"/>
    <property type="evidence" value="ECO:0007669"/>
    <property type="project" value="TreeGrafter"/>
</dbReference>
<evidence type="ECO:0000313" key="19">
    <source>
        <dbReference type="Proteomes" id="UP000250572"/>
    </source>
</evidence>
<comment type="subcellular location">
    <subcellularLocation>
        <location evidence="2">Lysosome</location>
    </subcellularLocation>
</comment>
<evidence type="ECO:0000256" key="1">
    <source>
        <dbReference type="ARBA" id="ARBA00001255"/>
    </source>
</evidence>
<evidence type="ECO:0000256" key="15">
    <source>
        <dbReference type="RuleBase" id="RU361168"/>
    </source>
</evidence>
<comment type="similarity">
    <text evidence="3 15">Belongs to the glycosyl hydrolase 27 family.</text>
</comment>
<evidence type="ECO:0000256" key="4">
    <source>
        <dbReference type="ARBA" id="ARBA00011738"/>
    </source>
</evidence>
<evidence type="ECO:0000256" key="5">
    <source>
        <dbReference type="ARBA" id="ARBA00022729"/>
    </source>
</evidence>
<dbReference type="EC" id="3.2.1.-" evidence="15"/>
<dbReference type="InterPro" id="IPR035373">
    <property type="entry name" value="Melibiase/NAGA_C"/>
</dbReference>
<comment type="caution">
    <text evidence="18">The sequence shown here is derived from an EMBL/GenBank/DDBJ whole genome shotgun (WGS) entry which is preliminary data.</text>
</comment>
<keyword evidence="7" id="KW-0443">Lipid metabolism</keyword>
<evidence type="ECO:0000256" key="10">
    <source>
        <dbReference type="ARBA" id="ARBA00023228"/>
    </source>
</evidence>
<evidence type="ECO:0000256" key="14">
    <source>
        <dbReference type="ARBA" id="ARBA00056170"/>
    </source>
</evidence>
<feature type="domain" description="Alpha galactosidase A C-terminal" evidence="17">
    <location>
        <begin position="313"/>
        <end position="397"/>
    </location>
</feature>
<name>A0A315V728_GAMAF</name>
<dbReference type="InterPro" id="IPR013785">
    <property type="entry name" value="Aldolase_TIM"/>
</dbReference>
<gene>
    <name evidence="18" type="ORF">CCH79_00005718</name>
</gene>
<dbReference type="Proteomes" id="UP000250572">
    <property type="component" value="Unassembled WGS sequence"/>
</dbReference>
<dbReference type="EMBL" id="NHOQ01002284">
    <property type="protein sequence ID" value="PWA18589.1"/>
    <property type="molecule type" value="Genomic_DNA"/>
</dbReference>
<dbReference type="GO" id="GO:0005764">
    <property type="term" value="C:lysosome"/>
    <property type="evidence" value="ECO:0007669"/>
    <property type="project" value="UniProtKB-SubCell"/>
</dbReference>
<dbReference type="FunFam" id="3.20.20.70:FF:000070">
    <property type="entry name" value="Alpha-galactosidase"/>
    <property type="match status" value="1"/>
</dbReference>
<dbReference type="Pfam" id="PF16499">
    <property type="entry name" value="Melibiase_2"/>
    <property type="match status" value="1"/>
</dbReference>
<evidence type="ECO:0000259" key="17">
    <source>
        <dbReference type="Pfam" id="PF17450"/>
    </source>
</evidence>
<dbReference type="GO" id="GO:0005576">
    <property type="term" value="C:extracellular region"/>
    <property type="evidence" value="ECO:0007669"/>
    <property type="project" value="UniProtKB-ARBA"/>
</dbReference>